<name>A0A6G0YM55_APHCR</name>
<keyword evidence="3" id="KW-1185">Reference proteome</keyword>
<protein>
    <recommendedName>
        <fullName evidence="1">DUF7869 domain-containing protein</fullName>
    </recommendedName>
</protein>
<comment type="caution">
    <text evidence="2">The sequence shown here is derived from an EMBL/GenBank/DDBJ whole genome shotgun (WGS) entry which is preliminary data.</text>
</comment>
<accession>A0A6G0YM55</accession>
<dbReference type="Pfam" id="PF25273">
    <property type="entry name" value="DUF7869"/>
    <property type="match status" value="1"/>
</dbReference>
<feature type="domain" description="DUF7869" evidence="1">
    <location>
        <begin position="79"/>
        <end position="155"/>
    </location>
</feature>
<evidence type="ECO:0000313" key="2">
    <source>
        <dbReference type="EMBL" id="KAF0758336.1"/>
    </source>
</evidence>
<evidence type="ECO:0000313" key="3">
    <source>
        <dbReference type="Proteomes" id="UP000478052"/>
    </source>
</evidence>
<sequence>MDLQKVILISNMPHIKFSYFVSRLVVFNETFATISKSSSYNSHCVLWHEAINGRKAENLTDAIVRIIDIERDVTKIVFWSDNCCAQNKNRILFSALVNIVNLENGPDEVIIKYLTKGHIHMSADGIHGNIEAKIRRKGKVFDFQDLISTIEGSRNKLTVLPLKNFVTGKIKRGQQKTKMTLLLISN</sequence>
<proteinExistence type="predicted"/>
<dbReference type="EMBL" id="VUJU01003327">
    <property type="protein sequence ID" value="KAF0758336.1"/>
    <property type="molecule type" value="Genomic_DNA"/>
</dbReference>
<dbReference type="Proteomes" id="UP000478052">
    <property type="component" value="Unassembled WGS sequence"/>
</dbReference>
<dbReference type="AlphaFoldDB" id="A0A6G0YM55"/>
<dbReference type="InterPro" id="IPR057191">
    <property type="entry name" value="DUF7869"/>
</dbReference>
<organism evidence="2 3">
    <name type="scientific">Aphis craccivora</name>
    <name type="common">Cowpea aphid</name>
    <dbReference type="NCBI Taxonomy" id="307492"/>
    <lineage>
        <taxon>Eukaryota</taxon>
        <taxon>Metazoa</taxon>
        <taxon>Ecdysozoa</taxon>
        <taxon>Arthropoda</taxon>
        <taxon>Hexapoda</taxon>
        <taxon>Insecta</taxon>
        <taxon>Pterygota</taxon>
        <taxon>Neoptera</taxon>
        <taxon>Paraneoptera</taxon>
        <taxon>Hemiptera</taxon>
        <taxon>Sternorrhyncha</taxon>
        <taxon>Aphidomorpha</taxon>
        <taxon>Aphidoidea</taxon>
        <taxon>Aphididae</taxon>
        <taxon>Aphidini</taxon>
        <taxon>Aphis</taxon>
        <taxon>Aphis</taxon>
    </lineage>
</organism>
<gene>
    <name evidence="2" type="ORF">FWK35_00012110</name>
</gene>
<reference evidence="2 3" key="1">
    <citation type="submission" date="2019-08" db="EMBL/GenBank/DDBJ databases">
        <title>Whole genome of Aphis craccivora.</title>
        <authorList>
            <person name="Voronova N.V."/>
            <person name="Shulinski R.S."/>
            <person name="Bandarenka Y.V."/>
            <person name="Zhorov D.G."/>
            <person name="Warner D."/>
        </authorList>
    </citation>
    <scope>NUCLEOTIDE SEQUENCE [LARGE SCALE GENOMIC DNA]</scope>
    <source>
        <strain evidence="2">180601</strain>
        <tissue evidence="2">Whole Body</tissue>
    </source>
</reference>
<evidence type="ECO:0000259" key="1">
    <source>
        <dbReference type="Pfam" id="PF25273"/>
    </source>
</evidence>
<dbReference type="OrthoDB" id="6780084at2759"/>